<feature type="domain" description="Potassium channel" evidence="2">
    <location>
        <begin position="250"/>
        <end position="325"/>
    </location>
</feature>
<comment type="caution">
    <text evidence="3">The sequence shown here is derived from an EMBL/GenBank/DDBJ whole genome shotgun (WGS) entry which is preliminary data.</text>
</comment>
<keyword evidence="1" id="KW-1133">Transmembrane helix</keyword>
<keyword evidence="1" id="KW-0812">Transmembrane</keyword>
<accession>A0A7V2SVP6</accession>
<dbReference type="Pfam" id="PF07885">
    <property type="entry name" value="Ion_trans_2"/>
    <property type="match status" value="1"/>
</dbReference>
<dbReference type="InterPro" id="IPR051082">
    <property type="entry name" value="Pentapeptide-BTB/POZ_domain"/>
</dbReference>
<reference evidence="3" key="1">
    <citation type="journal article" date="2020" name="mSystems">
        <title>Genome- and Community-Level Interaction Insights into Carbon Utilization and Element Cycling Functions of Hydrothermarchaeota in Hydrothermal Sediment.</title>
        <authorList>
            <person name="Zhou Z."/>
            <person name="Liu Y."/>
            <person name="Xu W."/>
            <person name="Pan J."/>
            <person name="Luo Z.H."/>
            <person name="Li M."/>
        </authorList>
    </citation>
    <scope>NUCLEOTIDE SEQUENCE [LARGE SCALE GENOMIC DNA]</scope>
    <source>
        <strain evidence="3">HyVt-503</strain>
    </source>
</reference>
<proteinExistence type="predicted"/>
<gene>
    <name evidence="3" type="ORF">ENJ63_02875</name>
</gene>
<dbReference type="InterPro" id="IPR013099">
    <property type="entry name" value="K_chnl_dom"/>
</dbReference>
<dbReference type="Gene3D" id="2.160.20.80">
    <property type="entry name" value="E3 ubiquitin-protein ligase SopA"/>
    <property type="match status" value="1"/>
</dbReference>
<dbReference type="PANTHER" id="PTHR14136:SF17">
    <property type="entry name" value="BTB_POZ DOMAIN-CONTAINING PROTEIN KCTD9"/>
    <property type="match status" value="1"/>
</dbReference>
<feature type="transmembrane region" description="Helical" evidence="1">
    <location>
        <begin position="301"/>
        <end position="322"/>
    </location>
</feature>
<evidence type="ECO:0000259" key="2">
    <source>
        <dbReference type="Pfam" id="PF07885"/>
    </source>
</evidence>
<dbReference type="InterPro" id="IPR001646">
    <property type="entry name" value="5peptide_repeat"/>
</dbReference>
<dbReference type="SUPFAM" id="SSF141571">
    <property type="entry name" value="Pentapeptide repeat-like"/>
    <property type="match status" value="1"/>
</dbReference>
<dbReference type="Proteomes" id="UP000885797">
    <property type="component" value="Unassembled WGS sequence"/>
</dbReference>
<dbReference type="Gene3D" id="1.10.287.70">
    <property type="match status" value="1"/>
</dbReference>
<protein>
    <recommendedName>
        <fullName evidence="2">Potassium channel domain-containing protein</fullName>
    </recommendedName>
</protein>
<sequence length="330" mass="37218">MEKAELIQYIKENRSLPPGIKDISGLDLEGVDLSGADLSLIKGENVDFRNARLEKTSFFKADLKGALLHGAYISEADFTGADLSHAHLENIEGHKVGFGAANLQGTSFFEADLHSTTFTKADLRRADFRCADMTACRLREADLRGADFTESTLQYADLSLCRVAHAKFDNADFRQARLRALNGYERASWIGADIRDINFAGGYLLRRFIMDQNYLKEFKEKSRFTNIIYWIWFITSDCGRSMLRWILWTMVITLFFAWLYTMVGIDYGQYPTLLSSLYFSVVTLTTLGYGDVVPKSLSGQIVAMLEVMTGYLMLGGLLSILANKMARRSE</sequence>
<name>A0A7V2SVP6_9BACT</name>
<evidence type="ECO:0000256" key="1">
    <source>
        <dbReference type="SAM" id="Phobius"/>
    </source>
</evidence>
<dbReference type="PANTHER" id="PTHR14136">
    <property type="entry name" value="BTB_POZ DOMAIN-CONTAINING PROTEIN KCTD9"/>
    <property type="match status" value="1"/>
</dbReference>
<dbReference type="AlphaFoldDB" id="A0A7V2SVP6"/>
<organism evidence="3">
    <name type="scientific">Dissulfuribacter thermophilus</name>
    <dbReference type="NCBI Taxonomy" id="1156395"/>
    <lineage>
        <taxon>Bacteria</taxon>
        <taxon>Pseudomonadati</taxon>
        <taxon>Thermodesulfobacteriota</taxon>
        <taxon>Dissulfuribacteria</taxon>
        <taxon>Dissulfuribacterales</taxon>
        <taxon>Dissulfuribacteraceae</taxon>
        <taxon>Dissulfuribacter</taxon>
    </lineage>
</organism>
<dbReference type="Pfam" id="PF00805">
    <property type="entry name" value="Pentapeptide"/>
    <property type="match status" value="3"/>
</dbReference>
<dbReference type="EMBL" id="DRND01000228">
    <property type="protein sequence ID" value="HFC46806.1"/>
    <property type="molecule type" value="Genomic_DNA"/>
</dbReference>
<feature type="transmembrane region" description="Helical" evidence="1">
    <location>
        <begin position="245"/>
        <end position="263"/>
    </location>
</feature>
<evidence type="ECO:0000313" key="3">
    <source>
        <dbReference type="EMBL" id="HFC46806.1"/>
    </source>
</evidence>
<dbReference type="SUPFAM" id="SSF81324">
    <property type="entry name" value="Voltage-gated potassium channels"/>
    <property type="match status" value="1"/>
</dbReference>
<keyword evidence="1" id="KW-0472">Membrane</keyword>